<name>A0ACC3AA43_9EURO</name>
<proteinExistence type="predicted"/>
<comment type="caution">
    <text evidence="1">The sequence shown here is derived from an EMBL/GenBank/DDBJ whole genome shotgun (WGS) entry which is preliminary data.</text>
</comment>
<evidence type="ECO:0000313" key="1">
    <source>
        <dbReference type="EMBL" id="KAJ9657940.1"/>
    </source>
</evidence>
<evidence type="ECO:0000313" key="2">
    <source>
        <dbReference type="Proteomes" id="UP001172386"/>
    </source>
</evidence>
<accession>A0ACC3AA43</accession>
<gene>
    <name evidence="1" type="primary">USB1</name>
    <name evidence="1" type="ORF">H2198_004024</name>
</gene>
<sequence>MSLVDYPDSDDENQEPIEAVTFADASSLKRKTDEDGVSARRVRPKLPPALPSSFHTLYSADVRTSTNDDPILHGGRQRQVPHVVGNWPSFMYLEWSPSEPILTRLVKVTEQAESRLRDASVASTGGNRLHSLLLSDLGVRQPLHVSLSSPLILTTDNKDKFELEIKKAVRDAGLSTFKAVSSGLRWVSNFDQSRYFLILILAQPQNDELNILLKRCNEVCRTFDLPELYIQDRLVGVSKHTDPGIMSSKPLLKSEVAHDKFHISIAWTLAPPNDGFEDNLVKFDSVDIEVSFNSLYIKIGNTVSRVSFEATDDHR</sequence>
<organism evidence="1 2">
    <name type="scientific">Neophaeococcomyces mojaviensis</name>
    <dbReference type="NCBI Taxonomy" id="3383035"/>
    <lineage>
        <taxon>Eukaryota</taxon>
        <taxon>Fungi</taxon>
        <taxon>Dikarya</taxon>
        <taxon>Ascomycota</taxon>
        <taxon>Pezizomycotina</taxon>
        <taxon>Eurotiomycetes</taxon>
        <taxon>Chaetothyriomycetidae</taxon>
        <taxon>Chaetothyriales</taxon>
        <taxon>Chaetothyriales incertae sedis</taxon>
        <taxon>Neophaeococcomyces</taxon>
    </lineage>
</organism>
<protein>
    <submittedName>
        <fullName evidence="1">Poly(U)-specific 3'-to-5' RNA exonuclease</fullName>
    </submittedName>
</protein>
<keyword evidence="2" id="KW-1185">Reference proteome</keyword>
<dbReference type="Proteomes" id="UP001172386">
    <property type="component" value="Unassembled WGS sequence"/>
</dbReference>
<keyword evidence="1" id="KW-0269">Exonuclease</keyword>
<dbReference type="EMBL" id="JAPDRQ010000057">
    <property type="protein sequence ID" value="KAJ9657940.1"/>
    <property type="molecule type" value="Genomic_DNA"/>
</dbReference>
<reference evidence="1" key="1">
    <citation type="submission" date="2022-10" db="EMBL/GenBank/DDBJ databases">
        <title>Culturing micro-colonial fungi from biological soil crusts in the Mojave desert and describing Neophaeococcomyces mojavensis, and introducing the new genera and species Taxawa tesnikishii.</title>
        <authorList>
            <person name="Kurbessoian T."/>
            <person name="Stajich J.E."/>
        </authorList>
    </citation>
    <scope>NUCLEOTIDE SEQUENCE</scope>
    <source>
        <strain evidence="1">JES_112</strain>
    </source>
</reference>
<keyword evidence="1" id="KW-0378">Hydrolase</keyword>
<keyword evidence="1" id="KW-0540">Nuclease</keyword>